<dbReference type="AlphaFoldDB" id="A0AAD2JIJ2"/>
<sequence>MTLGTLNYLRRLLVKPGEIVSSPFRNNDAVNESLVIDPSEHAQGGGLYEYACSPDLLEQIVADPRQRLARLFKQSSPAHGFPEINYAPSKDDYQPIDYMDYADESGVDNETSRAFIEERSVGEKKLNLINSAHETGELYGRKGRFSSNPGIMEHKNDSFDKFPVEELSQENNSDGHILRPNNGKVEHEESLGKRPFEHMLDANLKENDLQDEVGEPIPNQSPRSDQTPPCQHKDYSPEWFVSHSGDKHDKAGINENMTDGDLLLEDYTATREPTGDHRRDMPSLNESEETPSQTCGLDFEICDRMVPSYEESDYVASLDESSTSTLGSTCMTGDGCNTTFASSTLVVNSDKEMLENGSMPHIETDEWHLDHRKASENTVEAPSELTNEAGVLKNEALNCHVSENKKHEEDLQRLQCQLDQVLEAKGHVEKIAEEAISSQADLKKKVLGCRNELSQALDDVDLLRKERIFFLNEQEKFRERFEVLRHSLEISENTKRLDESQRYNLNLAMEEMKGEQDSLKVKLRNNEKIIGDFTDEKQRTDRDLEDLRKEKLELMVVLEGKDQELRGLMNQTEAMRSSLEVVEKEKSKIKELYSHEGKEIIMLKKHLENLTTECAQLSAALIDRDTALRKVQDNSRLLEISREELLSRIEELEQERERLCQDRILENQESYTEREILMQMKLSVQELKEERDRYEQMYRDSQTMISALKHELGSEKAIQGFADREREEASIEFRRLEKSTAVLQTEKANLESYNLQLLESLEKSKTEEQGEIVSLQNENQELQMRLRNCTTNFLNSENEKKAIANQLENVSKKRGDLSRESLLRNGFCDRTDRKLVLAEDKEKMNAVFVRFRSRAKRELHKVRVHHEKVVQDSEGLHSKFVGLGEQVVLLEQENAKLRYHRKKCLDGLRNGRDKIAKSVATTAVLRRQNQAPGSNALTLVTELYLTKSSMDIPGGRM</sequence>
<dbReference type="EMBL" id="CAKOGP040001827">
    <property type="protein sequence ID" value="CAJ1953522.1"/>
    <property type="molecule type" value="Genomic_DNA"/>
</dbReference>
<organism evidence="3 4">
    <name type="scientific">Cylindrotheca closterium</name>
    <dbReference type="NCBI Taxonomy" id="2856"/>
    <lineage>
        <taxon>Eukaryota</taxon>
        <taxon>Sar</taxon>
        <taxon>Stramenopiles</taxon>
        <taxon>Ochrophyta</taxon>
        <taxon>Bacillariophyta</taxon>
        <taxon>Bacillariophyceae</taxon>
        <taxon>Bacillariophycidae</taxon>
        <taxon>Bacillariales</taxon>
        <taxon>Bacillariaceae</taxon>
        <taxon>Cylindrotheca</taxon>
    </lineage>
</organism>
<feature type="coiled-coil region" evidence="1">
    <location>
        <begin position="397"/>
        <end position="424"/>
    </location>
</feature>
<feature type="coiled-coil region" evidence="1">
    <location>
        <begin position="758"/>
        <end position="820"/>
    </location>
</feature>
<evidence type="ECO:0000313" key="3">
    <source>
        <dbReference type="EMBL" id="CAJ1953522.1"/>
    </source>
</evidence>
<proteinExistence type="predicted"/>
<feature type="coiled-coil region" evidence="1">
    <location>
        <begin position="635"/>
        <end position="704"/>
    </location>
</feature>
<keyword evidence="1" id="KW-0175">Coiled coil</keyword>
<feature type="region of interest" description="Disordered" evidence="2">
    <location>
        <begin position="167"/>
        <end position="190"/>
    </location>
</feature>
<accession>A0AAD2JIJ2</accession>
<evidence type="ECO:0000313" key="4">
    <source>
        <dbReference type="Proteomes" id="UP001295423"/>
    </source>
</evidence>
<keyword evidence="4" id="KW-1185">Reference proteome</keyword>
<comment type="caution">
    <text evidence="3">The sequence shown here is derived from an EMBL/GenBank/DDBJ whole genome shotgun (WGS) entry which is preliminary data.</text>
</comment>
<protein>
    <submittedName>
        <fullName evidence="3">Uncharacterized protein</fullName>
    </submittedName>
</protein>
<feature type="region of interest" description="Disordered" evidence="2">
    <location>
        <begin position="271"/>
        <end position="293"/>
    </location>
</feature>
<evidence type="ECO:0000256" key="2">
    <source>
        <dbReference type="SAM" id="MobiDB-lite"/>
    </source>
</evidence>
<name>A0AAD2JIJ2_9STRA</name>
<reference evidence="3" key="1">
    <citation type="submission" date="2023-08" db="EMBL/GenBank/DDBJ databases">
        <authorList>
            <person name="Audoor S."/>
            <person name="Bilcke G."/>
        </authorList>
    </citation>
    <scope>NUCLEOTIDE SEQUENCE</scope>
</reference>
<dbReference type="Proteomes" id="UP001295423">
    <property type="component" value="Unassembled WGS sequence"/>
</dbReference>
<evidence type="ECO:0000256" key="1">
    <source>
        <dbReference type="SAM" id="Coils"/>
    </source>
</evidence>
<gene>
    <name evidence="3" type="ORF">CYCCA115_LOCUS14122</name>
</gene>
<feature type="region of interest" description="Disordered" evidence="2">
    <location>
        <begin position="212"/>
        <end position="243"/>
    </location>
</feature>
<feature type="compositionally biased region" description="Polar residues" evidence="2">
    <location>
        <begin position="218"/>
        <end position="229"/>
    </location>
</feature>
<feature type="coiled-coil region" evidence="1">
    <location>
        <begin position="530"/>
        <end position="564"/>
    </location>
</feature>